<evidence type="ECO:0000313" key="1">
    <source>
        <dbReference type="EMBL" id="EEG47917.1"/>
    </source>
</evidence>
<protein>
    <submittedName>
        <fullName evidence="1">Uncharacterized protein</fullName>
    </submittedName>
</protein>
<comment type="caution">
    <text evidence="1">The sequence shown here is derived from an EMBL/GenBank/DDBJ whole genome shotgun (WGS) entry which is preliminary data.</text>
</comment>
<sequence>MLTKKKKERLYGFSVQFSAMAAVFLYILFFLAGVSSLPMCQFIRRSL</sequence>
<dbReference type="Proteomes" id="UP000003100">
    <property type="component" value="Unassembled WGS sequence"/>
</dbReference>
<reference evidence="1 2" key="2">
    <citation type="submission" date="2009-02" db="EMBL/GenBank/DDBJ databases">
        <title>Draft genome sequence of Blautia hydrogenotrophica DSM 10507 (Ruminococcus hydrogenotrophicus DSM 10507).</title>
        <authorList>
            <person name="Sudarsanam P."/>
            <person name="Ley R."/>
            <person name="Guruge J."/>
            <person name="Turnbaugh P.J."/>
            <person name="Mahowald M."/>
            <person name="Liep D."/>
            <person name="Gordon J."/>
        </authorList>
    </citation>
    <scope>NUCLEOTIDE SEQUENCE [LARGE SCALE GENOMIC DNA]</scope>
    <source>
        <strain evidence="2">DSM 10507 / JCM 14656 / S5a33</strain>
    </source>
</reference>
<dbReference type="AlphaFoldDB" id="C0CQN8"/>
<organism evidence="1 2">
    <name type="scientific">Blautia hydrogenotrophica (strain DSM 10507 / JCM 14656 / S5a33)</name>
    <name type="common">Ruminococcus hydrogenotrophicus</name>
    <dbReference type="NCBI Taxonomy" id="476272"/>
    <lineage>
        <taxon>Bacteria</taxon>
        <taxon>Bacillati</taxon>
        <taxon>Bacillota</taxon>
        <taxon>Clostridia</taxon>
        <taxon>Lachnospirales</taxon>
        <taxon>Lachnospiraceae</taxon>
        <taxon>Blautia</taxon>
    </lineage>
</organism>
<gene>
    <name evidence="1" type="ORF">RUMHYD_03201</name>
</gene>
<reference evidence="1 2" key="1">
    <citation type="submission" date="2009-01" db="EMBL/GenBank/DDBJ databases">
        <authorList>
            <person name="Fulton L."/>
            <person name="Clifton S."/>
            <person name="Fulton B."/>
            <person name="Xu J."/>
            <person name="Minx P."/>
            <person name="Pepin K.H."/>
            <person name="Johnson M."/>
            <person name="Bhonagiri V."/>
            <person name="Nash W.E."/>
            <person name="Mardis E.R."/>
            <person name="Wilson R.K."/>
        </authorList>
    </citation>
    <scope>NUCLEOTIDE SEQUENCE [LARGE SCALE GENOMIC DNA]</scope>
    <source>
        <strain evidence="2">DSM 10507 / JCM 14656 / S5a33</strain>
    </source>
</reference>
<evidence type="ECO:0000313" key="2">
    <source>
        <dbReference type="Proteomes" id="UP000003100"/>
    </source>
</evidence>
<dbReference type="EMBL" id="ACBZ01000172">
    <property type="protein sequence ID" value="EEG47917.1"/>
    <property type="molecule type" value="Genomic_DNA"/>
</dbReference>
<accession>C0CQN8</accession>
<dbReference type="HOGENOM" id="CLU_3165190_0_0_9"/>
<keyword evidence="2" id="KW-1185">Reference proteome</keyword>
<name>C0CQN8_BLAHS</name>
<dbReference type="PATRIC" id="fig|476272.21.peg.1324"/>
<proteinExistence type="predicted"/>